<feature type="domain" description="SS18 N-terminal" evidence="2">
    <location>
        <begin position="15"/>
        <end position="54"/>
    </location>
</feature>
<dbReference type="Pfam" id="PF05030">
    <property type="entry name" value="SSXT"/>
    <property type="match status" value="1"/>
</dbReference>
<name>A0A8C6E172_MOSMO</name>
<sequence>MSVMFVLDWLRGKVAVTQPVIQQLLEENDKLFPCIMGHQNKDGSNDCIQHQCLMGIELLCLL</sequence>
<reference evidence="3" key="1">
    <citation type="submission" date="2025-08" db="UniProtKB">
        <authorList>
            <consortium name="Ensembl"/>
        </authorList>
    </citation>
    <scope>IDENTIFICATION</scope>
</reference>
<proteinExistence type="inferred from homology"/>
<dbReference type="Proteomes" id="UP000694544">
    <property type="component" value="Unplaced"/>
</dbReference>
<keyword evidence="4" id="KW-1185">Reference proteome</keyword>
<protein>
    <recommendedName>
        <fullName evidence="2">SS18 N-terminal domain-containing protein</fullName>
    </recommendedName>
</protein>
<reference evidence="3" key="2">
    <citation type="submission" date="2025-09" db="UniProtKB">
        <authorList>
            <consortium name="Ensembl"/>
        </authorList>
    </citation>
    <scope>IDENTIFICATION</scope>
</reference>
<comment type="similarity">
    <text evidence="1">Belongs to the SS18 family.</text>
</comment>
<organism evidence="3 4">
    <name type="scientific">Moschus moschiferus</name>
    <name type="common">Siberian musk deer</name>
    <name type="synonym">Moschus sibiricus</name>
    <dbReference type="NCBI Taxonomy" id="68415"/>
    <lineage>
        <taxon>Eukaryota</taxon>
        <taxon>Metazoa</taxon>
        <taxon>Chordata</taxon>
        <taxon>Craniata</taxon>
        <taxon>Vertebrata</taxon>
        <taxon>Euteleostomi</taxon>
        <taxon>Mammalia</taxon>
        <taxon>Eutheria</taxon>
        <taxon>Laurasiatheria</taxon>
        <taxon>Artiodactyla</taxon>
        <taxon>Ruminantia</taxon>
        <taxon>Pecora</taxon>
        <taxon>Moschidae</taxon>
        <taxon>Moschus</taxon>
    </lineage>
</organism>
<evidence type="ECO:0000313" key="3">
    <source>
        <dbReference type="Ensembl" id="ENSMMSP00000022761.1"/>
    </source>
</evidence>
<evidence type="ECO:0000259" key="2">
    <source>
        <dbReference type="Pfam" id="PF05030"/>
    </source>
</evidence>
<dbReference type="AlphaFoldDB" id="A0A8C6E172"/>
<evidence type="ECO:0000256" key="1">
    <source>
        <dbReference type="ARBA" id="ARBA00007945"/>
    </source>
</evidence>
<dbReference type="Ensembl" id="ENSMMST00000025206.1">
    <property type="protein sequence ID" value="ENSMMSP00000022761.1"/>
    <property type="gene ID" value="ENSMMSG00000017177.1"/>
</dbReference>
<dbReference type="InterPro" id="IPR007726">
    <property type="entry name" value="SS18_N"/>
</dbReference>
<evidence type="ECO:0000313" key="4">
    <source>
        <dbReference type="Proteomes" id="UP000694544"/>
    </source>
</evidence>
<accession>A0A8C6E172</accession>